<evidence type="ECO:0000313" key="3">
    <source>
        <dbReference type="Proteomes" id="UP000007264"/>
    </source>
</evidence>
<protein>
    <recommendedName>
        <fullName evidence="4">Secreted protein</fullName>
    </recommendedName>
</protein>
<evidence type="ECO:0008006" key="4">
    <source>
        <dbReference type="Google" id="ProtNLM"/>
    </source>
</evidence>
<feature type="signal peptide" evidence="1">
    <location>
        <begin position="1"/>
        <end position="18"/>
    </location>
</feature>
<sequence length="109" mass="11901">MAVSLGLTAQYMALLVWARHACVGVSHWVTRHFIAGQGRSAHATAALSPCVVGTFLPSSQFSSTLLRFLRYVLSYSEAPTFKTSRGPMESPLLTCAYTVFYLLSVARGR</sequence>
<feature type="chain" id="PRO_5003636643" description="Secreted protein" evidence="1">
    <location>
        <begin position="19"/>
        <end position="109"/>
    </location>
</feature>
<organism evidence="2 3">
    <name type="scientific">Coccomyxa subellipsoidea (strain C-169)</name>
    <name type="common">Green microalga</name>
    <dbReference type="NCBI Taxonomy" id="574566"/>
    <lineage>
        <taxon>Eukaryota</taxon>
        <taxon>Viridiplantae</taxon>
        <taxon>Chlorophyta</taxon>
        <taxon>core chlorophytes</taxon>
        <taxon>Trebouxiophyceae</taxon>
        <taxon>Trebouxiophyceae incertae sedis</taxon>
        <taxon>Coccomyxaceae</taxon>
        <taxon>Coccomyxa</taxon>
        <taxon>Coccomyxa subellipsoidea</taxon>
    </lineage>
</organism>
<dbReference type="KEGG" id="csl:COCSUDRAFT_36185"/>
<dbReference type="AlphaFoldDB" id="I0YZU5"/>
<keyword evidence="1" id="KW-0732">Signal</keyword>
<gene>
    <name evidence="2" type="ORF">COCSUDRAFT_36185</name>
</gene>
<dbReference type="RefSeq" id="XP_005648458.1">
    <property type="nucleotide sequence ID" value="XM_005648401.1"/>
</dbReference>
<evidence type="ECO:0000256" key="1">
    <source>
        <dbReference type="SAM" id="SignalP"/>
    </source>
</evidence>
<keyword evidence="3" id="KW-1185">Reference proteome</keyword>
<dbReference type="GeneID" id="17041912"/>
<comment type="caution">
    <text evidence="2">The sequence shown here is derived from an EMBL/GenBank/DDBJ whole genome shotgun (WGS) entry which is preliminary data.</text>
</comment>
<reference evidence="2 3" key="1">
    <citation type="journal article" date="2012" name="Genome Biol.">
        <title>The genome of the polar eukaryotic microalga coccomyxa subellipsoidea reveals traits of cold adaptation.</title>
        <authorList>
            <person name="Blanc G."/>
            <person name="Agarkova I."/>
            <person name="Grimwood J."/>
            <person name="Kuo A."/>
            <person name="Brueggeman A."/>
            <person name="Dunigan D."/>
            <person name="Gurnon J."/>
            <person name="Ladunga I."/>
            <person name="Lindquist E."/>
            <person name="Lucas S."/>
            <person name="Pangilinan J."/>
            <person name="Proschold T."/>
            <person name="Salamov A."/>
            <person name="Schmutz J."/>
            <person name="Weeks D."/>
            <person name="Yamada T."/>
            <person name="Claverie J.M."/>
            <person name="Grigoriev I."/>
            <person name="Van Etten J."/>
            <person name="Lomsadze A."/>
            <person name="Borodovsky M."/>
        </authorList>
    </citation>
    <scope>NUCLEOTIDE SEQUENCE [LARGE SCALE GENOMIC DNA]</scope>
    <source>
        <strain evidence="2 3">C-169</strain>
    </source>
</reference>
<name>I0YZU5_COCSC</name>
<accession>I0YZU5</accession>
<dbReference type="Proteomes" id="UP000007264">
    <property type="component" value="Unassembled WGS sequence"/>
</dbReference>
<evidence type="ECO:0000313" key="2">
    <source>
        <dbReference type="EMBL" id="EIE23914.1"/>
    </source>
</evidence>
<proteinExistence type="predicted"/>
<dbReference type="EMBL" id="AGSI01000006">
    <property type="protein sequence ID" value="EIE23914.1"/>
    <property type="molecule type" value="Genomic_DNA"/>
</dbReference>